<dbReference type="GO" id="GO:0022857">
    <property type="term" value="F:transmembrane transporter activity"/>
    <property type="evidence" value="ECO:0007669"/>
    <property type="project" value="InterPro"/>
</dbReference>
<dbReference type="Gene3D" id="1.20.1250.20">
    <property type="entry name" value="MFS general substrate transporter like domains"/>
    <property type="match status" value="2"/>
</dbReference>
<gene>
    <name evidence="8" type="ORF">UW68_C0066G0004</name>
</gene>
<keyword evidence="5 6" id="KW-0472">Membrane</keyword>
<feature type="transmembrane region" description="Helical" evidence="6">
    <location>
        <begin position="131"/>
        <end position="157"/>
    </location>
</feature>
<dbReference type="STRING" id="1618384.UW68_C0066G0004"/>
<dbReference type="PANTHER" id="PTHR43124">
    <property type="entry name" value="PURINE EFFLUX PUMP PBUE"/>
    <property type="match status" value="1"/>
</dbReference>
<feature type="domain" description="Major facilitator superfamily (MFS) profile" evidence="7">
    <location>
        <begin position="280"/>
        <end position="385"/>
    </location>
</feature>
<comment type="subcellular location">
    <subcellularLocation>
        <location evidence="1">Cell membrane</location>
        <topology evidence="1">Multi-pass membrane protein</topology>
    </subcellularLocation>
</comment>
<evidence type="ECO:0000313" key="9">
    <source>
        <dbReference type="Proteomes" id="UP000034835"/>
    </source>
</evidence>
<evidence type="ECO:0000256" key="1">
    <source>
        <dbReference type="ARBA" id="ARBA00004651"/>
    </source>
</evidence>
<feature type="transmembrane region" description="Helical" evidence="6">
    <location>
        <begin position="163"/>
        <end position="180"/>
    </location>
</feature>
<dbReference type="Proteomes" id="UP000034835">
    <property type="component" value="Unassembled WGS sequence"/>
</dbReference>
<dbReference type="AlphaFoldDB" id="A0A0G1JJB4"/>
<dbReference type="InterPro" id="IPR020846">
    <property type="entry name" value="MFS_dom"/>
</dbReference>
<accession>A0A0G1JJB4</accession>
<dbReference type="Pfam" id="PF07690">
    <property type="entry name" value="MFS_1"/>
    <property type="match status" value="2"/>
</dbReference>
<dbReference type="SUPFAM" id="SSF103473">
    <property type="entry name" value="MFS general substrate transporter"/>
    <property type="match status" value="2"/>
</dbReference>
<evidence type="ECO:0000256" key="6">
    <source>
        <dbReference type="SAM" id="Phobius"/>
    </source>
</evidence>
<dbReference type="PANTHER" id="PTHR43124:SF10">
    <property type="entry name" value="PURINE EFFLUX PUMP PBUE"/>
    <property type="match status" value="1"/>
</dbReference>
<evidence type="ECO:0000256" key="2">
    <source>
        <dbReference type="ARBA" id="ARBA00022475"/>
    </source>
</evidence>
<evidence type="ECO:0000256" key="3">
    <source>
        <dbReference type="ARBA" id="ARBA00022692"/>
    </source>
</evidence>
<proteinExistence type="predicted"/>
<feature type="transmembrane region" description="Helical" evidence="6">
    <location>
        <begin position="36"/>
        <end position="58"/>
    </location>
</feature>
<dbReference type="InterPro" id="IPR011701">
    <property type="entry name" value="MFS"/>
</dbReference>
<evidence type="ECO:0000256" key="4">
    <source>
        <dbReference type="ARBA" id="ARBA00022989"/>
    </source>
</evidence>
<name>A0A0G1JJB4_9BACT</name>
<reference evidence="8 9" key="1">
    <citation type="journal article" date="2015" name="Nature">
        <title>rRNA introns, odd ribosomes, and small enigmatic genomes across a large radiation of phyla.</title>
        <authorList>
            <person name="Brown C.T."/>
            <person name="Hug L.A."/>
            <person name="Thomas B.C."/>
            <person name="Sharon I."/>
            <person name="Castelle C.J."/>
            <person name="Singh A."/>
            <person name="Wilkins M.J."/>
            <person name="Williams K.H."/>
            <person name="Banfield J.F."/>
        </authorList>
    </citation>
    <scope>NUCLEOTIDE SEQUENCE [LARGE SCALE GENOMIC DNA]</scope>
</reference>
<organism evidence="8 9">
    <name type="scientific">Candidatus Collierbacteria bacterium GW2011_GWB1_44_6</name>
    <dbReference type="NCBI Taxonomy" id="1618384"/>
    <lineage>
        <taxon>Bacteria</taxon>
        <taxon>Candidatus Collieribacteriota</taxon>
    </lineage>
</organism>
<dbReference type="GO" id="GO:0005886">
    <property type="term" value="C:plasma membrane"/>
    <property type="evidence" value="ECO:0007669"/>
    <property type="project" value="UniProtKB-SubCell"/>
</dbReference>
<dbReference type="PROSITE" id="PS50850">
    <property type="entry name" value="MFS"/>
    <property type="match status" value="1"/>
</dbReference>
<feature type="transmembrane region" description="Helical" evidence="6">
    <location>
        <begin position="350"/>
        <end position="369"/>
    </location>
</feature>
<keyword evidence="4 6" id="KW-1133">Transmembrane helix</keyword>
<keyword evidence="2" id="KW-1003">Cell membrane</keyword>
<feature type="transmembrane region" description="Helical" evidence="6">
    <location>
        <begin position="250"/>
        <end position="269"/>
    </location>
</feature>
<feature type="transmembrane region" description="Helical" evidence="6">
    <location>
        <begin position="210"/>
        <end position="230"/>
    </location>
</feature>
<keyword evidence="3 6" id="KW-0812">Transmembrane</keyword>
<dbReference type="EMBL" id="LCJG01000066">
    <property type="protein sequence ID" value="KKT71460.1"/>
    <property type="molecule type" value="Genomic_DNA"/>
</dbReference>
<evidence type="ECO:0000259" key="7">
    <source>
        <dbReference type="PROSITE" id="PS50850"/>
    </source>
</evidence>
<dbReference type="InterPro" id="IPR050189">
    <property type="entry name" value="MFS_Efflux_Transporters"/>
</dbReference>
<evidence type="ECO:0000313" key="8">
    <source>
        <dbReference type="EMBL" id="KKT71460.1"/>
    </source>
</evidence>
<protein>
    <recommendedName>
        <fullName evidence="7">Major facilitator superfamily (MFS) profile domain-containing protein</fullName>
    </recommendedName>
</protein>
<dbReference type="InterPro" id="IPR036259">
    <property type="entry name" value="MFS_trans_sf"/>
</dbReference>
<feature type="transmembrane region" description="Helical" evidence="6">
    <location>
        <begin position="70"/>
        <end position="87"/>
    </location>
</feature>
<feature type="transmembrane region" description="Helical" evidence="6">
    <location>
        <begin position="93"/>
        <end position="110"/>
    </location>
</feature>
<sequence>MNRKVVILSVMLFFLYLGDGILSDWVPSFIQGSTKSSITMGLIISFSSVVGFLADLVFPGLLKKLKTKKLMLMAIGTSLLFCGILLWMIAWPILLLFLFSMAVWGLYYEFLGFGSQQFVSESVPLQSRSGVWAIMGVFRSLAYFLGPIIGSYVALSIGNSETVWVAVASVIVGLLIWLSWGKRNTNYATEITKERFLIWQEVKRWKTLSVHVWPILVISVVMGIVDATFWTTGTVLSDSMARDNWLGGMFLPAYMLPMVFVGIIVAKWGIYRGKKKIAETFMLVALVSLLSGAALSIAWPMTEAVYSDITERMGYEGKHMMGLSSSTLSLAYIIGPVMAGGIAQLVGERLTFSVMGILMALVALILLIVTPRKLRLPQSEIQAWD</sequence>
<evidence type="ECO:0000256" key="5">
    <source>
        <dbReference type="ARBA" id="ARBA00023136"/>
    </source>
</evidence>
<feature type="transmembrane region" description="Helical" evidence="6">
    <location>
        <begin position="281"/>
        <end position="301"/>
    </location>
</feature>
<feature type="transmembrane region" description="Helical" evidence="6">
    <location>
        <begin position="321"/>
        <end position="343"/>
    </location>
</feature>
<comment type="caution">
    <text evidence="8">The sequence shown here is derived from an EMBL/GenBank/DDBJ whole genome shotgun (WGS) entry which is preliminary data.</text>
</comment>